<sequence length="129" mass="14640">MAQVKVYGHRAHLDAARGAISDVIHGCAVDVLGLPGEKRFHRFLALEPADFIHPPDRTDRYTVIEISMFEGRTIETRKRLVRELFDRLEAVCGIAPQDVEITIFETPRHNWGIRGRSGDELTLGYQVET</sequence>
<dbReference type="PANTHER" id="PTHR38460">
    <property type="entry name" value="TAUTOMERASE YOLI-RELATED"/>
    <property type="match status" value="1"/>
</dbReference>
<dbReference type="InterPro" id="IPR014347">
    <property type="entry name" value="Tautomerase/MIF_sf"/>
</dbReference>
<dbReference type="PANTHER" id="PTHR38460:SF1">
    <property type="entry name" value="TAUTOMERASE YOLI-RELATED"/>
    <property type="match status" value="1"/>
</dbReference>
<dbReference type="Pfam" id="PF14552">
    <property type="entry name" value="Tautomerase_2"/>
    <property type="match status" value="1"/>
</dbReference>
<comment type="caution">
    <text evidence="1">The sequence shown here is derived from an EMBL/GenBank/DDBJ whole genome shotgun (WGS) entry which is preliminary data.</text>
</comment>
<dbReference type="EMBL" id="BONF01000019">
    <property type="protein sequence ID" value="GIF82340.1"/>
    <property type="molecule type" value="Genomic_DNA"/>
</dbReference>
<reference evidence="1 2" key="1">
    <citation type="submission" date="2021-01" db="EMBL/GenBank/DDBJ databases">
        <title>Whole genome shotgun sequence of Catellatospora bangladeshensis NBRC 107357.</title>
        <authorList>
            <person name="Komaki H."/>
            <person name="Tamura T."/>
        </authorList>
    </citation>
    <scope>NUCLEOTIDE SEQUENCE [LARGE SCALE GENOMIC DNA]</scope>
    <source>
        <strain evidence="1 2">NBRC 107357</strain>
    </source>
</reference>
<proteinExistence type="predicted"/>
<protein>
    <submittedName>
        <fullName evidence="1">Tautomerase</fullName>
    </submittedName>
</protein>
<gene>
    <name evidence="1" type="ORF">Cba03nite_36890</name>
</gene>
<dbReference type="AlphaFoldDB" id="A0A8J3NLB4"/>
<accession>A0A8J3NLB4</accession>
<dbReference type="SUPFAM" id="SSF55331">
    <property type="entry name" value="Tautomerase/MIF"/>
    <property type="match status" value="1"/>
</dbReference>
<keyword evidence="2" id="KW-1185">Reference proteome</keyword>
<dbReference type="Proteomes" id="UP000601223">
    <property type="component" value="Unassembled WGS sequence"/>
</dbReference>
<dbReference type="Gene3D" id="3.30.429.10">
    <property type="entry name" value="Macrophage Migration Inhibitory Factor"/>
    <property type="match status" value="1"/>
</dbReference>
<name>A0A8J3NLB4_9ACTN</name>
<evidence type="ECO:0000313" key="1">
    <source>
        <dbReference type="EMBL" id="GIF82340.1"/>
    </source>
</evidence>
<organism evidence="1 2">
    <name type="scientific">Catellatospora bangladeshensis</name>
    <dbReference type="NCBI Taxonomy" id="310355"/>
    <lineage>
        <taxon>Bacteria</taxon>
        <taxon>Bacillati</taxon>
        <taxon>Actinomycetota</taxon>
        <taxon>Actinomycetes</taxon>
        <taxon>Micromonosporales</taxon>
        <taxon>Micromonosporaceae</taxon>
        <taxon>Catellatospora</taxon>
    </lineage>
</organism>
<dbReference type="InterPro" id="IPR037479">
    <property type="entry name" value="Tauto_MSAD"/>
</dbReference>
<evidence type="ECO:0000313" key="2">
    <source>
        <dbReference type="Proteomes" id="UP000601223"/>
    </source>
</evidence>